<keyword evidence="2" id="KW-1185">Reference proteome</keyword>
<protein>
    <recommendedName>
        <fullName evidence="3">Transposase domain-containing protein</fullName>
    </recommendedName>
</protein>
<sequence length="516" mass="58372">MWYQGIENCLQHYYRNVTPEVDALHINLSMDGLPLHNSGPTQLWPILMQLHNIPETPIMIVGVFCGASKPTNCEDCLRPLVTELNHLQTAGVDLNGKLFGLRVRAIIADTPARAFIKGVAYHNAIEGCIKCKCIGQHVRSAHKVIFEGVCADPRTDAEFRSGAYTAHCKKSTPLLDLSYFDIVEDVIVSDRLHLLDLGIMKKLLRGWLNGTLAPYPKWGPEEPPQMSDVLTSIELPSEIPRKLRSLKFLAFWKGSELAIFLHYASIVVLKGRVTSSAYHHFKLLFVAVTLLSSAAYEQYWVYAGGLLERFVEEFGNVYHRNHLTSNVHNLLHVSAEVCRFGPLPTISTYPFESKLQRIKGLVRNGWRTLEQVVGRLTELREIDVARRNQRPKFPVLKFKNEEAILYVRSNFFLKRGKRNAWFLSNSNTIVKYFNASMVSDSVVVHGYPILVKKPQFMYPCSSELINCFIADLSNLSPTIITTAVSDIKCKLVAIERISEEGSEVYFTPLLHTLTPD</sequence>
<dbReference type="EnsemblMetazoa" id="ENSAATROPT013847">
    <property type="protein sequence ID" value="ENSAATROPP012610"/>
    <property type="gene ID" value="ENSAATROPG011238"/>
</dbReference>
<reference evidence="1" key="1">
    <citation type="submission" date="2024-04" db="UniProtKB">
        <authorList>
            <consortium name="EnsemblMetazoa"/>
        </authorList>
    </citation>
    <scope>IDENTIFICATION</scope>
    <source>
        <strain evidence="1">EBRO</strain>
    </source>
</reference>
<dbReference type="PANTHER" id="PTHR33053:SF9">
    <property type="entry name" value="AGAP000105-PA"/>
    <property type="match status" value="1"/>
</dbReference>
<accession>A0AAG5DNQ2</accession>
<evidence type="ECO:0000313" key="1">
    <source>
        <dbReference type="EnsemblMetazoa" id="ENSAATROPP012610"/>
    </source>
</evidence>
<evidence type="ECO:0000313" key="2">
    <source>
        <dbReference type="Proteomes" id="UP000075880"/>
    </source>
</evidence>
<evidence type="ECO:0008006" key="3">
    <source>
        <dbReference type="Google" id="ProtNLM"/>
    </source>
</evidence>
<name>A0AAG5DNQ2_ANOAO</name>
<organism evidence="1 2">
    <name type="scientific">Anopheles atroparvus</name>
    <name type="common">European mosquito</name>
    <dbReference type="NCBI Taxonomy" id="41427"/>
    <lineage>
        <taxon>Eukaryota</taxon>
        <taxon>Metazoa</taxon>
        <taxon>Ecdysozoa</taxon>
        <taxon>Arthropoda</taxon>
        <taxon>Hexapoda</taxon>
        <taxon>Insecta</taxon>
        <taxon>Pterygota</taxon>
        <taxon>Neoptera</taxon>
        <taxon>Endopterygota</taxon>
        <taxon>Diptera</taxon>
        <taxon>Nematocera</taxon>
        <taxon>Culicoidea</taxon>
        <taxon>Culicidae</taxon>
        <taxon>Anophelinae</taxon>
        <taxon>Anopheles</taxon>
    </lineage>
</organism>
<dbReference type="PANTHER" id="PTHR33053">
    <property type="entry name" value="PROTEIN, PUTATIVE-RELATED"/>
    <property type="match status" value="1"/>
</dbReference>
<dbReference type="AlphaFoldDB" id="A0AAG5DNQ2"/>
<proteinExistence type="predicted"/>
<dbReference type="Proteomes" id="UP000075880">
    <property type="component" value="Unassembled WGS sequence"/>
</dbReference>